<gene>
    <name evidence="2" type="ORF">PS273GM_10245</name>
</gene>
<evidence type="ECO:0000259" key="1">
    <source>
        <dbReference type="PROSITE" id="PS50943"/>
    </source>
</evidence>
<dbReference type="SUPFAM" id="SSF47413">
    <property type="entry name" value="lambda repressor-like DNA-binding domains"/>
    <property type="match status" value="1"/>
</dbReference>
<dbReference type="Proteomes" id="UP000077787">
    <property type="component" value="Chromosome"/>
</dbReference>
<dbReference type="Gene3D" id="1.10.260.40">
    <property type="entry name" value="lambda repressor-like DNA-binding domains"/>
    <property type="match status" value="1"/>
</dbReference>
<organism evidence="2 3">
    <name type="scientific">Stutzerimonas stutzeri</name>
    <name type="common">Pseudomonas stutzeri</name>
    <dbReference type="NCBI Taxonomy" id="316"/>
    <lineage>
        <taxon>Bacteria</taxon>
        <taxon>Pseudomonadati</taxon>
        <taxon>Pseudomonadota</taxon>
        <taxon>Gammaproteobacteria</taxon>
        <taxon>Pseudomonadales</taxon>
        <taxon>Pseudomonadaceae</taxon>
        <taxon>Stutzerimonas</taxon>
    </lineage>
</organism>
<dbReference type="InterPro" id="IPR001387">
    <property type="entry name" value="Cro/C1-type_HTH"/>
</dbReference>
<evidence type="ECO:0000313" key="3">
    <source>
        <dbReference type="Proteomes" id="UP000077787"/>
    </source>
</evidence>
<dbReference type="InterPro" id="IPR010982">
    <property type="entry name" value="Lambda_DNA-bd_dom_sf"/>
</dbReference>
<accession>A0A172WPS4</accession>
<evidence type="ECO:0000313" key="2">
    <source>
        <dbReference type="EMBL" id="ANF25501.1"/>
    </source>
</evidence>
<reference evidence="2 3" key="1">
    <citation type="submission" date="2016-05" db="EMBL/GenBank/DDBJ databases">
        <title>Genome sequence of Pseudomonas stutzeri 273 and identification of the exopolysaccharide biosynthesis locus.</title>
        <authorList>
            <person name="Wu S."/>
            <person name="Sun C."/>
        </authorList>
    </citation>
    <scope>NUCLEOTIDE SEQUENCE [LARGE SCALE GENOMIC DNA]</scope>
    <source>
        <strain evidence="2 3">273</strain>
    </source>
</reference>
<dbReference type="OrthoDB" id="8527218at2"/>
<dbReference type="PROSITE" id="PS50943">
    <property type="entry name" value="HTH_CROC1"/>
    <property type="match status" value="1"/>
</dbReference>
<proteinExistence type="predicted"/>
<dbReference type="RefSeq" id="WP_045430958.1">
    <property type="nucleotide sequence ID" value="NZ_JAMOID010000012.1"/>
</dbReference>
<dbReference type="CDD" id="cd00093">
    <property type="entry name" value="HTH_XRE"/>
    <property type="match status" value="1"/>
</dbReference>
<feature type="domain" description="HTH cro/C1-type" evidence="1">
    <location>
        <begin position="13"/>
        <end position="63"/>
    </location>
</feature>
<dbReference type="EMBL" id="CP015641">
    <property type="protein sequence ID" value="ANF25501.1"/>
    <property type="molecule type" value="Genomic_DNA"/>
</dbReference>
<sequence length="93" mass="10407">MRSELKRALGAALKSYRLNRSITQEDMGPSQTYISNLERGKWSPSLDKIEQMSSLLDVHPASVILAGYISSEEGGSSDELLKRIRRELQEIGL</sequence>
<dbReference type="SMART" id="SM00530">
    <property type="entry name" value="HTH_XRE"/>
    <property type="match status" value="1"/>
</dbReference>
<protein>
    <recommendedName>
        <fullName evidence="1">HTH cro/C1-type domain-containing protein</fullName>
    </recommendedName>
</protein>
<name>A0A172WPS4_STUST</name>
<dbReference type="Pfam" id="PF01381">
    <property type="entry name" value="HTH_3"/>
    <property type="match status" value="1"/>
</dbReference>
<dbReference type="GO" id="GO:0003677">
    <property type="term" value="F:DNA binding"/>
    <property type="evidence" value="ECO:0007669"/>
    <property type="project" value="InterPro"/>
</dbReference>
<dbReference type="AlphaFoldDB" id="A0A172WPS4"/>